<dbReference type="RefSeq" id="WP_222965091.1">
    <property type="nucleotide sequence ID" value="NZ_JAINZZ010000029.1"/>
</dbReference>
<dbReference type="EMBL" id="JAINZZ010000029">
    <property type="protein sequence ID" value="MBY8880249.1"/>
    <property type="molecule type" value="Genomic_DNA"/>
</dbReference>
<keyword evidence="1" id="KW-0805">Transcription regulation</keyword>
<keyword evidence="7" id="KW-1185">Reference proteome</keyword>
<reference evidence="6 7" key="1">
    <citation type="submission" date="2021-08" db="EMBL/GenBank/DDBJ databases">
        <title>WGS of actinomycetes from Thailand.</title>
        <authorList>
            <person name="Thawai C."/>
        </authorList>
    </citation>
    <scope>NUCLEOTIDE SEQUENCE [LARGE SCALE GENOMIC DNA]</scope>
    <source>
        <strain evidence="6 7">PLK6-54</strain>
    </source>
</reference>
<dbReference type="Proteomes" id="UP000778578">
    <property type="component" value="Unassembled WGS sequence"/>
</dbReference>
<evidence type="ECO:0000256" key="1">
    <source>
        <dbReference type="ARBA" id="ARBA00023015"/>
    </source>
</evidence>
<evidence type="ECO:0000313" key="6">
    <source>
        <dbReference type="EMBL" id="MBY8880249.1"/>
    </source>
</evidence>
<evidence type="ECO:0000256" key="3">
    <source>
        <dbReference type="ARBA" id="ARBA00023163"/>
    </source>
</evidence>
<dbReference type="SUPFAM" id="SSF46689">
    <property type="entry name" value="Homeodomain-like"/>
    <property type="match status" value="1"/>
</dbReference>
<proteinExistence type="predicted"/>
<dbReference type="InterPro" id="IPR001647">
    <property type="entry name" value="HTH_TetR"/>
</dbReference>
<comment type="caution">
    <text evidence="6">The sequence shown here is derived from an EMBL/GenBank/DDBJ whole genome shotgun (WGS) entry which is preliminary data.</text>
</comment>
<sequence>MARWEPNTRERLIRAAVELFAEQGYEATTVNEIAERAGGLTKTTFFRHFTDKREVLFAGQEIHSRIMAEAIAEAPESATTLEMVGLALDGLASSFTEDRREIGRRLRAVIANSAELQERSAFKRAALSESMAQALRTRGVSELVADLAAELGVRAFYGAFDRWTSAADPRTLDAYTREVFGELKTALSVLG</sequence>
<evidence type="ECO:0000256" key="4">
    <source>
        <dbReference type="PROSITE-ProRule" id="PRU00335"/>
    </source>
</evidence>
<keyword evidence="2 4" id="KW-0238">DNA-binding</keyword>
<dbReference type="PANTHER" id="PTHR30055">
    <property type="entry name" value="HTH-TYPE TRANSCRIPTIONAL REGULATOR RUTR"/>
    <property type="match status" value="1"/>
</dbReference>
<evidence type="ECO:0000259" key="5">
    <source>
        <dbReference type="PROSITE" id="PS50977"/>
    </source>
</evidence>
<protein>
    <submittedName>
        <fullName evidence="6">TetR/AcrR family transcriptional regulator</fullName>
    </submittedName>
</protein>
<dbReference type="InterPro" id="IPR009057">
    <property type="entry name" value="Homeodomain-like_sf"/>
</dbReference>
<name>A0ABS7QC50_9ACTN</name>
<organism evidence="6 7">
    <name type="scientific">Actinacidiphila acidipaludis</name>
    <dbReference type="NCBI Taxonomy" id="2873382"/>
    <lineage>
        <taxon>Bacteria</taxon>
        <taxon>Bacillati</taxon>
        <taxon>Actinomycetota</taxon>
        <taxon>Actinomycetes</taxon>
        <taxon>Kitasatosporales</taxon>
        <taxon>Streptomycetaceae</taxon>
        <taxon>Actinacidiphila</taxon>
    </lineage>
</organism>
<feature type="DNA-binding region" description="H-T-H motif" evidence="4">
    <location>
        <begin position="30"/>
        <end position="49"/>
    </location>
</feature>
<dbReference type="PROSITE" id="PS50977">
    <property type="entry name" value="HTH_TETR_2"/>
    <property type="match status" value="1"/>
</dbReference>
<gene>
    <name evidence="6" type="ORF">K7862_21805</name>
</gene>
<evidence type="ECO:0000256" key="2">
    <source>
        <dbReference type="ARBA" id="ARBA00023125"/>
    </source>
</evidence>
<dbReference type="InterPro" id="IPR050109">
    <property type="entry name" value="HTH-type_TetR-like_transc_reg"/>
</dbReference>
<dbReference type="PANTHER" id="PTHR30055:SF238">
    <property type="entry name" value="MYCOFACTOCIN BIOSYNTHESIS TRANSCRIPTIONAL REGULATOR MFTR-RELATED"/>
    <property type="match status" value="1"/>
</dbReference>
<accession>A0ABS7QC50</accession>
<feature type="domain" description="HTH tetR-type" evidence="5">
    <location>
        <begin position="6"/>
        <end position="67"/>
    </location>
</feature>
<dbReference type="Pfam" id="PF00440">
    <property type="entry name" value="TetR_N"/>
    <property type="match status" value="1"/>
</dbReference>
<dbReference type="Gene3D" id="1.10.357.10">
    <property type="entry name" value="Tetracycline Repressor, domain 2"/>
    <property type="match status" value="1"/>
</dbReference>
<keyword evidence="3" id="KW-0804">Transcription</keyword>
<evidence type="ECO:0000313" key="7">
    <source>
        <dbReference type="Proteomes" id="UP000778578"/>
    </source>
</evidence>